<proteinExistence type="inferred from homology"/>
<evidence type="ECO:0000256" key="1">
    <source>
        <dbReference type="ARBA" id="ARBA00004141"/>
    </source>
</evidence>
<evidence type="ECO:0000313" key="9">
    <source>
        <dbReference type="Proteomes" id="UP000218263"/>
    </source>
</evidence>
<dbReference type="KEGG" id="mgot:MgSA37_02175"/>
<dbReference type="InterPro" id="IPR036259">
    <property type="entry name" value="MFS_trans_sf"/>
</dbReference>
<dbReference type="SUPFAM" id="SSF103473">
    <property type="entry name" value="MFS general substrate transporter"/>
    <property type="match status" value="1"/>
</dbReference>
<dbReference type="Pfam" id="PF00083">
    <property type="entry name" value="Sugar_tr"/>
    <property type="match status" value="1"/>
</dbReference>
<keyword evidence="6" id="KW-0472">Membrane</keyword>
<gene>
    <name evidence="8" type="primary">csbC</name>
    <name evidence="8" type="ORF">MgSA37_02175</name>
</gene>
<dbReference type="InterPro" id="IPR003663">
    <property type="entry name" value="Sugar/inositol_transpt"/>
</dbReference>
<evidence type="ECO:0000256" key="6">
    <source>
        <dbReference type="ARBA" id="ARBA00023136"/>
    </source>
</evidence>
<dbReference type="EMBL" id="AP017313">
    <property type="protein sequence ID" value="BAU54004.1"/>
    <property type="molecule type" value="Genomic_DNA"/>
</dbReference>
<name>A0A0X8X1E3_9SPHI</name>
<comment type="subcellular location">
    <subcellularLocation>
        <location evidence="1">Membrane</location>
        <topology evidence="1">Multi-pass membrane protein</topology>
    </subcellularLocation>
</comment>
<keyword evidence="5" id="KW-1133">Transmembrane helix</keyword>
<dbReference type="PANTHER" id="PTHR48020">
    <property type="entry name" value="PROTON MYO-INOSITOL COTRANSPORTER"/>
    <property type="match status" value="1"/>
</dbReference>
<evidence type="ECO:0000313" key="8">
    <source>
        <dbReference type="EMBL" id="BAU54004.1"/>
    </source>
</evidence>
<dbReference type="PANTHER" id="PTHR48020:SF12">
    <property type="entry name" value="PROTON MYO-INOSITOL COTRANSPORTER"/>
    <property type="match status" value="1"/>
</dbReference>
<dbReference type="Proteomes" id="UP000218263">
    <property type="component" value="Chromosome"/>
</dbReference>
<dbReference type="PROSITE" id="PS00217">
    <property type="entry name" value="SUGAR_TRANSPORT_2"/>
    <property type="match status" value="1"/>
</dbReference>
<dbReference type="InterPro" id="IPR050814">
    <property type="entry name" value="Myo-inositol_Transporter"/>
</dbReference>
<reference evidence="8 9" key="1">
    <citation type="submission" date="2015-12" db="EMBL/GenBank/DDBJ databases">
        <title>Genome sequence of Mucilaginibacter gotjawali.</title>
        <authorList>
            <person name="Lee J.S."/>
            <person name="Lee K.C."/>
            <person name="Kim K.K."/>
            <person name="Lee B.W."/>
        </authorList>
    </citation>
    <scope>NUCLEOTIDE SEQUENCE [LARGE SCALE GENOMIC DNA]</scope>
    <source>
        <strain evidence="8 9">SA3-7</strain>
    </source>
</reference>
<keyword evidence="4" id="KW-0812">Transmembrane</keyword>
<dbReference type="PROSITE" id="PS50850">
    <property type="entry name" value="MFS"/>
    <property type="match status" value="1"/>
</dbReference>
<evidence type="ECO:0000256" key="3">
    <source>
        <dbReference type="ARBA" id="ARBA00022448"/>
    </source>
</evidence>
<dbReference type="GO" id="GO:0022857">
    <property type="term" value="F:transmembrane transporter activity"/>
    <property type="evidence" value="ECO:0007669"/>
    <property type="project" value="InterPro"/>
</dbReference>
<dbReference type="InterPro" id="IPR020846">
    <property type="entry name" value="MFS_dom"/>
</dbReference>
<dbReference type="PROSITE" id="PS00216">
    <property type="entry name" value="SUGAR_TRANSPORT_1"/>
    <property type="match status" value="1"/>
</dbReference>
<dbReference type="InterPro" id="IPR005828">
    <property type="entry name" value="MFS_sugar_transport-like"/>
</dbReference>
<dbReference type="PRINTS" id="PR00171">
    <property type="entry name" value="SUGRTRNSPORT"/>
</dbReference>
<dbReference type="Gene3D" id="1.20.1250.20">
    <property type="entry name" value="MFS general substrate transporter like domains"/>
    <property type="match status" value="1"/>
</dbReference>
<keyword evidence="3 7" id="KW-0813">Transport</keyword>
<dbReference type="RefSeq" id="WP_172885310.1">
    <property type="nucleotide sequence ID" value="NZ_AP017313.1"/>
</dbReference>
<dbReference type="NCBIfam" id="TIGR00879">
    <property type="entry name" value="SP"/>
    <property type="match status" value="1"/>
</dbReference>
<dbReference type="GO" id="GO:0016020">
    <property type="term" value="C:membrane"/>
    <property type="evidence" value="ECO:0007669"/>
    <property type="project" value="UniProtKB-SubCell"/>
</dbReference>
<dbReference type="AlphaFoldDB" id="A0A0X8X1E3"/>
<keyword evidence="9" id="KW-1185">Reference proteome</keyword>
<evidence type="ECO:0000256" key="4">
    <source>
        <dbReference type="ARBA" id="ARBA00022692"/>
    </source>
</evidence>
<evidence type="ECO:0000256" key="5">
    <source>
        <dbReference type="ARBA" id="ARBA00022989"/>
    </source>
</evidence>
<organism evidence="8 9">
    <name type="scientific">Mucilaginibacter gotjawali</name>
    <dbReference type="NCBI Taxonomy" id="1550579"/>
    <lineage>
        <taxon>Bacteria</taxon>
        <taxon>Pseudomonadati</taxon>
        <taxon>Bacteroidota</taxon>
        <taxon>Sphingobacteriia</taxon>
        <taxon>Sphingobacteriales</taxon>
        <taxon>Sphingobacteriaceae</taxon>
        <taxon>Mucilaginibacter</taxon>
    </lineage>
</organism>
<comment type="similarity">
    <text evidence="2 7">Belongs to the major facilitator superfamily. Sugar transporter (TC 2.A.1.1) family.</text>
</comment>
<evidence type="ECO:0000256" key="2">
    <source>
        <dbReference type="ARBA" id="ARBA00010992"/>
    </source>
</evidence>
<protein>
    <submittedName>
        <fullName evidence="8">Putative metabolite transport protein CsbC</fullName>
    </submittedName>
</protein>
<sequence>MIQRKVILWSVIVAIGGFIFGFDTVVISGAEQAIQAYWQLGALAHGLTTSIAIVGTVCGAFFGRIPADALGRKKSLLIIALIFLFSAIFSSFATNWYLFMIFRFIGGIGVGASSIIAPIYISEISPAAARGRLVVLFQFNIVFGIVIALLSNLVIVRILGPSHNDAWRYMLGVMAVPSLIFLILLKLVPESPRWLLLQGRYDEAKNIFQIINPDGFQGELDSIVKSNKEDAEEPGGKELFSGRYKVPARLAVLIAFFNQVSGINAILYYAPRIFEMTGLGKNASLASSLGLGIVNFTFTMIAIKFIDSVGRRKLMFIGSVGLILTLGLVSFSFFTQNFSGYYIIIYLSLFIAFFSFSQGAVIWVFISEIFPNQVRAKGQTLGSFTHWFMAALITFIFPYFTEKLGGGNTFLFFTIMMMFQLLFVWKMMPETKGKSLEDIEHTLIGH</sequence>
<evidence type="ECO:0000256" key="7">
    <source>
        <dbReference type="RuleBase" id="RU003346"/>
    </source>
</evidence>
<accession>A0A0X8X1E3</accession>
<dbReference type="InterPro" id="IPR005829">
    <property type="entry name" value="Sugar_transporter_CS"/>
</dbReference>